<feature type="non-terminal residue" evidence="1">
    <location>
        <position position="1"/>
    </location>
</feature>
<dbReference type="Pfam" id="PF05345">
    <property type="entry name" value="He_PIG"/>
    <property type="match status" value="1"/>
</dbReference>
<proteinExistence type="predicted"/>
<dbReference type="AlphaFoldDB" id="A0A0F9ETH7"/>
<sequence length="246" mass="26575">QLDPLGRHLLIGGARYCRQGQEVLHLTLARFTGTKKNIISISSDGRWVCSAHGILNGVRTKATYACAGRTKRSYPMATVGWGDFFFEIAPGPQTPVSRFELRAVDGRCHVKTFETPVPLKHERGGYVAANLVAAKALVASATVDRLAVIDNAARYVYVYNLGLSAGASPIGLVAIRGQPWRCKLPYPPAAKVSLASGPAGASLDAATKTLSWSVPLSAVPGHFEFLLNVIDPDGKESYRRLYVRVR</sequence>
<organism evidence="1">
    <name type="scientific">marine sediment metagenome</name>
    <dbReference type="NCBI Taxonomy" id="412755"/>
    <lineage>
        <taxon>unclassified sequences</taxon>
        <taxon>metagenomes</taxon>
        <taxon>ecological metagenomes</taxon>
    </lineage>
</organism>
<dbReference type="EMBL" id="LAZR01023793">
    <property type="protein sequence ID" value="KKL77289.1"/>
    <property type="molecule type" value="Genomic_DNA"/>
</dbReference>
<gene>
    <name evidence="1" type="ORF">LCGC14_2036370</name>
</gene>
<reference evidence="1" key="1">
    <citation type="journal article" date="2015" name="Nature">
        <title>Complex archaea that bridge the gap between prokaryotes and eukaryotes.</title>
        <authorList>
            <person name="Spang A."/>
            <person name="Saw J.H."/>
            <person name="Jorgensen S.L."/>
            <person name="Zaremba-Niedzwiedzka K."/>
            <person name="Martijn J."/>
            <person name="Lind A.E."/>
            <person name="van Eijk R."/>
            <person name="Schleper C."/>
            <person name="Guy L."/>
            <person name="Ettema T.J."/>
        </authorList>
    </citation>
    <scope>NUCLEOTIDE SEQUENCE</scope>
</reference>
<protein>
    <submittedName>
        <fullName evidence="1">Uncharacterized protein</fullName>
    </submittedName>
</protein>
<evidence type="ECO:0000313" key="1">
    <source>
        <dbReference type="EMBL" id="KKL77289.1"/>
    </source>
</evidence>
<accession>A0A0F9ETH7</accession>
<comment type="caution">
    <text evidence="1">The sequence shown here is derived from an EMBL/GenBank/DDBJ whole genome shotgun (WGS) entry which is preliminary data.</text>
</comment>
<name>A0A0F9ETH7_9ZZZZ</name>